<dbReference type="OrthoDB" id="34584at2"/>
<keyword evidence="2" id="KW-0663">Pyridoxal phosphate</keyword>
<evidence type="ECO:0000256" key="1">
    <source>
        <dbReference type="ARBA" id="ARBA00001933"/>
    </source>
</evidence>
<dbReference type="PANTHER" id="PTHR42937:SF1">
    <property type="entry name" value="DIAMINOPROPIONATE AMMONIA-LYASE"/>
    <property type="match status" value="1"/>
</dbReference>
<name>A0A1I0RAU7_9FIRM</name>
<dbReference type="PANTHER" id="PTHR42937">
    <property type="match status" value="1"/>
</dbReference>
<dbReference type="AlphaFoldDB" id="A0A1I0RAU7"/>
<dbReference type="CDD" id="cd00640">
    <property type="entry name" value="Trp-synth-beta_II"/>
    <property type="match status" value="1"/>
</dbReference>
<keyword evidence="5" id="KW-1185">Reference proteome</keyword>
<evidence type="ECO:0000313" key="4">
    <source>
        <dbReference type="EMBL" id="SEW37750.1"/>
    </source>
</evidence>
<keyword evidence="4" id="KW-0456">Lyase</keyword>
<dbReference type="InterPro" id="IPR001926">
    <property type="entry name" value="TrpB-like_PALP"/>
</dbReference>
<accession>A0A1I0RAU7</accession>
<gene>
    <name evidence="4" type="ORF">SAMN05421659_11370</name>
</gene>
<dbReference type="STRING" id="99656.SAMN05421659_11370"/>
<organism evidence="4 5">
    <name type="scientific">[Clostridium] fimetarium</name>
    <dbReference type="NCBI Taxonomy" id="99656"/>
    <lineage>
        <taxon>Bacteria</taxon>
        <taxon>Bacillati</taxon>
        <taxon>Bacillota</taxon>
        <taxon>Clostridia</taxon>
        <taxon>Lachnospirales</taxon>
        <taxon>Lachnospiraceae</taxon>
    </lineage>
</organism>
<dbReference type="NCBIfam" id="TIGR03528">
    <property type="entry name" value="2_3_DAP_am_ly"/>
    <property type="match status" value="1"/>
</dbReference>
<proteinExistence type="predicted"/>
<comment type="cofactor">
    <cofactor evidence="1">
        <name>pyridoxal 5'-phosphate</name>
        <dbReference type="ChEBI" id="CHEBI:597326"/>
    </cofactor>
</comment>
<evidence type="ECO:0000313" key="5">
    <source>
        <dbReference type="Proteomes" id="UP000199701"/>
    </source>
</evidence>
<dbReference type="GO" id="GO:0008838">
    <property type="term" value="F:diaminopropionate ammonia-lyase activity"/>
    <property type="evidence" value="ECO:0007669"/>
    <property type="project" value="InterPro"/>
</dbReference>
<reference evidence="4 5" key="1">
    <citation type="submission" date="2016-10" db="EMBL/GenBank/DDBJ databases">
        <authorList>
            <person name="de Groot N.N."/>
        </authorList>
    </citation>
    <scope>NUCLEOTIDE SEQUENCE [LARGE SCALE GENOMIC DNA]</scope>
    <source>
        <strain evidence="4 5">DSM 9179</strain>
    </source>
</reference>
<dbReference type="Proteomes" id="UP000199701">
    <property type="component" value="Unassembled WGS sequence"/>
</dbReference>
<evidence type="ECO:0000259" key="3">
    <source>
        <dbReference type="Pfam" id="PF00291"/>
    </source>
</evidence>
<dbReference type="Gene3D" id="3.40.50.1100">
    <property type="match status" value="2"/>
</dbReference>
<dbReference type="InterPro" id="IPR036052">
    <property type="entry name" value="TrpB-like_PALP_sf"/>
</dbReference>
<dbReference type="NCBIfam" id="NF006058">
    <property type="entry name" value="PRK08206.1"/>
    <property type="match status" value="1"/>
</dbReference>
<dbReference type="NCBIfam" id="TIGR01747">
    <property type="entry name" value="diampropi_NH3ly"/>
    <property type="match status" value="1"/>
</dbReference>
<evidence type="ECO:0000256" key="2">
    <source>
        <dbReference type="ARBA" id="ARBA00022898"/>
    </source>
</evidence>
<dbReference type="EMBL" id="FOJI01000013">
    <property type="protein sequence ID" value="SEW37750.1"/>
    <property type="molecule type" value="Genomic_DNA"/>
</dbReference>
<dbReference type="GO" id="GO:0030170">
    <property type="term" value="F:pyridoxal phosphate binding"/>
    <property type="evidence" value="ECO:0007669"/>
    <property type="project" value="InterPro"/>
</dbReference>
<feature type="domain" description="Tryptophan synthase beta chain-like PALP" evidence="3">
    <location>
        <begin position="38"/>
        <end position="348"/>
    </location>
</feature>
<dbReference type="GO" id="GO:1901605">
    <property type="term" value="P:alpha-amino acid metabolic process"/>
    <property type="evidence" value="ECO:0007669"/>
    <property type="project" value="UniProtKB-ARBA"/>
</dbReference>
<sequence>MSFEIIQHLRNSNKKPSVDNLNLEVAEKVNRFHKSFPIYEPTPLRELENLASKLGVKNIFVKDESYRFGLNAFKVLGGSYAIGSYIAEKLDMDIDDLPYDKMVSDEVRNKLGDITFISATDGNHGRGVAWTVSALKQSSVIYMPKGSASERLENIRAAGATAEITDLNYDDAVRLANRDANENGWVLVQDTSWDGYEDIPTHIMQGYTTMAYEAHQQMKDIKPTHIFLQAGVGSFASGVTGFFASIYGENQPIITIVEPNAAACIFKTMKANDGKIHPVTGDMNTIMAGLACGEPITVGIEILRNYCDNYISCPDYVAAQGMRVLSSPLEADSRIISGESGAAGFGLFYEIMTNSSLSDWKEKLKIDEDSVLLFFSTEGDTDKESYNKIVWDGIYPRPENK</sequence>
<dbReference type="SUPFAM" id="SSF53686">
    <property type="entry name" value="Tryptophan synthase beta subunit-like PLP-dependent enzymes"/>
    <property type="match status" value="1"/>
</dbReference>
<dbReference type="InterPro" id="IPR010081">
    <property type="entry name" value="DiNH2opropionate_NH3_lyase"/>
</dbReference>
<protein>
    <submittedName>
        <fullName evidence="4">Diaminopropionate ammonia-lyase</fullName>
    </submittedName>
</protein>
<dbReference type="RefSeq" id="WP_092455713.1">
    <property type="nucleotide sequence ID" value="NZ_FOJI01000013.1"/>
</dbReference>
<dbReference type="Pfam" id="PF00291">
    <property type="entry name" value="PALP"/>
    <property type="match status" value="1"/>
</dbReference>
<dbReference type="InterPro" id="IPR019871">
    <property type="entry name" value="DiNH2propionate_NH3-lyase_sub"/>
</dbReference>